<sequence length="113" mass="13009">MEQHYKLFRVRELADNDEDFVMALAATFLEEVPEDAERLKKAVAEKDYQTAYQAAHKMKPTIDLFELGVLQDLIEVQDWGKFTKTDLDITDKLEIVITAVENTVAEIKEDFGI</sequence>
<dbReference type="OrthoDB" id="7478530at2"/>
<keyword evidence="1" id="KW-0597">Phosphoprotein</keyword>
<accession>A0A090WGC0</accession>
<proteinExistence type="predicted"/>
<dbReference type="STRING" id="504487.JCM19538_915"/>
<protein>
    <recommendedName>
        <fullName evidence="2">HPt domain-containing protein</fullName>
    </recommendedName>
</protein>
<feature type="modified residue" description="Phosphohistidine" evidence="1">
    <location>
        <position position="56"/>
    </location>
</feature>
<dbReference type="Proteomes" id="UP000029646">
    <property type="component" value="Unassembled WGS sequence"/>
</dbReference>
<evidence type="ECO:0000313" key="5">
    <source>
        <dbReference type="EMBL" id="GAL90857.1"/>
    </source>
</evidence>
<dbReference type="EMBL" id="BBNR01000005">
    <property type="protein sequence ID" value="GAL66552.1"/>
    <property type="molecule type" value="Genomic_DNA"/>
</dbReference>
<dbReference type="RefSeq" id="WP_042242502.1">
    <property type="nucleotide sequence ID" value="NZ_BBNR01000005.1"/>
</dbReference>
<keyword evidence="7" id="KW-1185">Reference proteome</keyword>
<comment type="caution">
    <text evidence="3">The sequence shown here is derived from an EMBL/GenBank/DDBJ whole genome shotgun (WGS) entry which is preliminary data.</text>
</comment>
<dbReference type="EMBL" id="BBNS01000003">
    <property type="protein sequence ID" value="GAL69808.1"/>
    <property type="molecule type" value="Genomic_DNA"/>
</dbReference>
<dbReference type="GO" id="GO:0000160">
    <property type="term" value="P:phosphorelay signal transduction system"/>
    <property type="evidence" value="ECO:0007669"/>
    <property type="project" value="InterPro"/>
</dbReference>
<evidence type="ECO:0000313" key="6">
    <source>
        <dbReference type="Proteomes" id="UP000029641"/>
    </source>
</evidence>
<dbReference type="PROSITE" id="PS50894">
    <property type="entry name" value="HPT"/>
    <property type="match status" value="1"/>
</dbReference>
<dbReference type="eggNOG" id="COG2198">
    <property type="taxonomic scope" value="Bacteria"/>
</dbReference>
<organism evidence="3 6">
    <name type="scientific">Jejuia pallidilutea</name>
    <dbReference type="NCBI Taxonomy" id="504487"/>
    <lineage>
        <taxon>Bacteria</taxon>
        <taxon>Pseudomonadati</taxon>
        <taxon>Bacteroidota</taxon>
        <taxon>Flavobacteriia</taxon>
        <taxon>Flavobacteriales</taxon>
        <taxon>Flavobacteriaceae</taxon>
        <taxon>Jejuia</taxon>
    </lineage>
</organism>
<dbReference type="InterPro" id="IPR008207">
    <property type="entry name" value="Sig_transdc_His_kin_Hpt_dom"/>
</dbReference>
<dbReference type="Proteomes" id="UP000029641">
    <property type="component" value="Unassembled WGS sequence"/>
</dbReference>
<feature type="domain" description="HPt" evidence="2">
    <location>
        <begin position="17"/>
        <end position="110"/>
    </location>
</feature>
<dbReference type="Proteomes" id="UP000030184">
    <property type="component" value="Unassembled WGS sequence"/>
</dbReference>
<dbReference type="InterPro" id="IPR036641">
    <property type="entry name" value="HPT_dom_sf"/>
</dbReference>
<dbReference type="GO" id="GO:0004672">
    <property type="term" value="F:protein kinase activity"/>
    <property type="evidence" value="ECO:0007669"/>
    <property type="project" value="UniProtKB-ARBA"/>
</dbReference>
<dbReference type="Pfam" id="PF01627">
    <property type="entry name" value="Hpt"/>
    <property type="match status" value="1"/>
</dbReference>
<gene>
    <name evidence="3" type="ORF">JCM19301_3030</name>
    <name evidence="4" type="ORF">JCM19302_703</name>
    <name evidence="5" type="ORF">JCM19538_915</name>
</gene>
<dbReference type="Gene3D" id="1.20.120.160">
    <property type="entry name" value="HPT domain"/>
    <property type="match status" value="1"/>
</dbReference>
<dbReference type="AlphaFoldDB" id="A0A090WGC0"/>
<reference evidence="7" key="1">
    <citation type="journal article" date="2014" name="Genome Announc.">
        <title>Draft Genome Sequence of Marine Flavobacterium Jejuia pallidilutea Strain 11shimoA1 and Pigmentation Mutants.</title>
        <authorList>
            <person name="Takatani N."/>
            <person name="Nakanishi M."/>
            <person name="Meirelles P."/>
            <person name="Mino S."/>
            <person name="Suda W."/>
            <person name="Oshima K."/>
            <person name="Hattori M."/>
            <person name="Ohkuma M."/>
            <person name="Hosokawa M."/>
            <person name="Miyashita K."/>
            <person name="Thompson F.L."/>
            <person name="Niwa A."/>
            <person name="Sawabe T."/>
            <person name="Sawabe T."/>
        </authorList>
    </citation>
    <scope>NUCLEOTIDE SEQUENCE [LARGE SCALE GENOMIC DNA]</scope>
    <source>
        <strain evidence="7">JCM 19538</strain>
    </source>
</reference>
<evidence type="ECO:0000256" key="1">
    <source>
        <dbReference type="PROSITE-ProRule" id="PRU00110"/>
    </source>
</evidence>
<evidence type="ECO:0000313" key="3">
    <source>
        <dbReference type="EMBL" id="GAL66552.1"/>
    </source>
</evidence>
<evidence type="ECO:0000259" key="2">
    <source>
        <dbReference type="PROSITE" id="PS50894"/>
    </source>
</evidence>
<dbReference type="SUPFAM" id="SSF47226">
    <property type="entry name" value="Histidine-containing phosphotransfer domain, HPT domain"/>
    <property type="match status" value="1"/>
</dbReference>
<name>A0A090WGC0_9FLAO</name>
<evidence type="ECO:0000313" key="4">
    <source>
        <dbReference type="EMBL" id="GAL69808.1"/>
    </source>
</evidence>
<dbReference type="EMBL" id="BBNY01000090">
    <property type="protein sequence ID" value="GAL90857.1"/>
    <property type="molecule type" value="Genomic_DNA"/>
</dbReference>
<evidence type="ECO:0000313" key="7">
    <source>
        <dbReference type="Proteomes" id="UP000030184"/>
    </source>
</evidence>